<feature type="compositionally biased region" description="Polar residues" evidence="1">
    <location>
        <begin position="12"/>
        <end position="27"/>
    </location>
</feature>
<feature type="non-terminal residue" evidence="3">
    <location>
        <position position="1"/>
    </location>
</feature>
<evidence type="ECO:0000313" key="4">
    <source>
        <dbReference type="Proteomes" id="UP001432027"/>
    </source>
</evidence>
<sequence>SLQVRMVKKKSGQTNAVSNQQNGHSNISNGSVAPSVSSAGAVELNGFSNDHAISNGISNGHGSKKGKRGGTSETASSSHESGSEHERRTHERKEMRDHECQVDISVDEDLVEKFSRLKEWRKMETLGELVSLLTPVQRKLMDAMFRGSTAHAMSSVESYERRINNPRSLEAVQLKEPLSKQREMYLATLSLLTPCNRLSANVMMNQLKRFKEDLPRLQIGKNEEEVESRVEELLSMVVTSLHHPAFFVDAQLELVKMRDQLKHVLHELLPYTQGQSKEDLAPTIKCMHCLEVKEDQQEVVLELLWTDGMLTYACRTMKQMHDMHRRLLDVFGMEKRDKERALPYFPRAENFLTMFTYIEELANLPARMLLDIKFADEFADTRIFSSQLSSAPVNHAPVRRRGRREEEMDDPNMNDIALGILPTVSVPSLPPPPSHPSCPYCAGFHTMEQCPSLVIKGPLVNGASAAAADRMGPAQWSNMRCNCCR</sequence>
<dbReference type="GO" id="GO:0035091">
    <property type="term" value="F:phosphatidylinositol binding"/>
    <property type="evidence" value="ECO:0007669"/>
    <property type="project" value="InterPro"/>
</dbReference>
<proteinExistence type="predicted"/>
<gene>
    <name evidence="3" type="ORF">PENTCL1PPCAC_23166</name>
</gene>
<feature type="compositionally biased region" description="Basic residues" evidence="1">
    <location>
        <begin position="1"/>
        <end position="11"/>
    </location>
</feature>
<reference evidence="3" key="1">
    <citation type="submission" date="2023-10" db="EMBL/GenBank/DDBJ databases">
        <title>Genome assembly of Pristionchus species.</title>
        <authorList>
            <person name="Yoshida K."/>
            <person name="Sommer R.J."/>
        </authorList>
    </citation>
    <scope>NUCLEOTIDE SEQUENCE</scope>
    <source>
        <strain evidence="3">RS0144</strain>
    </source>
</reference>
<dbReference type="InterPro" id="IPR036871">
    <property type="entry name" value="PX_dom_sf"/>
</dbReference>
<feature type="compositionally biased region" description="Basic and acidic residues" evidence="1">
    <location>
        <begin position="81"/>
        <end position="100"/>
    </location>
</feature>
<dbReference type="Gene3D" id="3.30.1520.10">
    <property type="entry name" value="Phox-like domain"/>
    <property type="match status" value="1"/>
</dbReference>
<evidence type="ECO:0000313" key="3">
    <source>
        <dbReference type="EMBL" id="GMT00992.1"/>
    </source>
</evidence>
<evidence type="ECO:0000256" key="1">
    <source>
        <dbReference type="SAM" id="MobiDB-lite"/>
    </source>
</evidence>
<feature type="region of interest" description="Disordered" evidence="1">
    <location>
        <begin position="53"/>
        <end position="100"/>
    </location>
</feature>
<comment type="caution">
    <text evidence="3">The sequence shown here is derived from an EMBL/GenBank/DDBJ whole genome shotgun (WGS) entry which is preliminary data.</text>
</comment>
<dbReference type="EMBL" id="BTSX01000005">
    <property type="protein sequence ID" value="GMT00992.1"/>
    <property type="molecule type" value="Genomic_DNA"/>
</dbReference>
<dbReference type="AlphaFoldDB" id="A0AAV5U3A7"/>
<name>A0AAV5U3A7_9BILA</name>
<keyword evidence="4" id="KW-1185">Reference proteome</keyword>
<feature type="compositionally biased region" description="Low complexity" evidence="1">
    <location>
        <begin position="71"/>
        <end position="80"/>
    </location>
</feature>
<dbReference type="SUPFAM" id="SSF64268">
    <property type="entry name" value="PX domain"/>
    <property type="match status" value="1"/>
</dbReference>
<dbReference type="InterPro" id="IPR058599">
    <property type="entry name" value="PHAT_Smg/ZCCHC2-like"/>
</dbReference>
<dbReference type="Pfam" id="PF26034">
    <property type="entry name" value="PHAT_SMAUG"/>
    <property type="match status" value="1"/>
</dbReference>
<protein>
    <recommendedName>
        <fullName evidence="2">SMAUG/ZCCHC2-like PHAT domain-containing protein</fullName>
    </recommendedName>
</protein>
<dbReference type="Proteomes" id="UP001432027">
    <property type="component" value="Unassembled WGS sequence"/>
</dbReference>
<accession>A0AAV5U3A7</accession>
<feature type="domain" description="SMAUG/ZCCHC2-like PHAT" evidence="2">
    <location>
        <begin position="157"/>
        <end position="263"/>
    </location>
</feature>
<evidence type="ECO:0000259" key="2">
    <source>
        <dbReference type="Pfam" id="PF26034"/>
    </source>
</evidence>
<organism evidence="3 4">
    <name type="scientific">Pristionchus entomophagus</name>
    <dbReference type="NCBI Taxonomy" id="358040"/>
    <lineage>
        <taxon>Eukaryota</taxon>
        <taxon>Metazoa</taxon>
        <taxon>Ecdysozoa</taxon>
        <taxon>Nematoda</taxon>
        <taxon>Chromadorea</taxon>
        <taxon>Rhabditida</taxon>
        <taxon>Rhabditina</taxon>
        <taxon>Diplogasteromorpha</taxon>
        <taxon>Diplogasteroidea</taxon>
        <taxon>Neodiplogasteridae</taxon>
        <taxon>Pristionchus</taxon>
    </lineage>
</organism>
<feature type="region of interest" description="Disordered" evidence="1">
    <location>
        <begin position="1"/>
        <end position="36"/>
    </location>
</feature>